<dbReference type="PROSITE" id="PS50048">
    <property type="entry name" value="ZN2_CY6_FUNGAL_2"/>
    <property type="match status" value="1"/>
</dbReference>
<dbReference type="OrthoDB" id="5386330at2759"/>
<comment type="caution">
    <text evidence="4">The sequence shown here is derived from an EMBL/GenBank/DDBJ whole genome shotgun (WGS) entry which is preliminary data.</text>
</comment>
<dbReference type="EMBL" id="CABFNO020001481">
    <property type="protein sequence ID" value="CAG9992134.1"/>
    <property type="molecule type" value="Genomic_DNA"/>
</dbReference>
<dbReference type="GO" id="GO:0000976">
    <property type="term" value="F:transcription cis-regulatory region binding"/>
    <property type="evidence" value="ECO:0007669"/>
    <property type="project" value="TreeGrafter"/>
</dbReference>
<dbReference type="InterPro" id="IPR001138">
    <property type="entry name" value="Zn2Cys6_DnaBD"/>
</dbReference>
<dbReference type="GO" id="GO:0005634">
    <property type="term" value="C:nucleus"/>
    <property type="evidence" value="ECO:0007669"/>
    <property type="project" value="UniProtKB-SubCell"/>
</dbReference>
<dbReference type="PANTHER" id="PTHR37534:SF17">
    <property type="entry name" value="ZN(2)-C6 FUNGAL-TYPE DOMAIN-CONTAINING PROTEIN"/>
    <property type="match status" value="1"/>
</dbReference>
<accession>A0A9N9UMA7</accession>
<evidence type="ECO:0000256" key="1">
    <source>
        <dbReference type="ARBA" id="ARBA00004123"/>
    </source>
</evidence>
<dbReference type="SMART" id="SM00066">
    <property type="entry name" value="GAL4"/>
    <property type="match status" value="1"/>
</dbReference>
<dbReference type="GO" id="GO:0008270">
    <property type="term" value="F:zinc ion binding"/>
    <property type="evidence" value="ECO:0007669"/>
    <property type="project" value="InterPro"/>
</dbReference>
<evidence type="ECO:0000313" key="5">
    <source>
        <dbReference type="Proteomes" id="UP000754883"/>
    </source>
</evidence>
<dbReference type="Gene3D" id="4.10.240.10">
    <property type="entry name" value="Zn(2)-C6 fungal-type DNA-binding domain"/>
    <property type="match status" value="1"/>
</dbReference>
<dbReference type="Proteomes" id="UP000754883">
    <property type="component" value="Unassembled WGS sequence"/>
</dbReference>
<dbReference type="Pfam" id="PF11951">
    <property type="entry name" value="Fungal_trans_2"/>
    <property type="match status" value="2"/>
</dbReference>
<reference evidence="5" key="1">
    <citation type="submission" date="2019-06" db="EMBL/GenBank/DDBJ databases">
        <authorList>
            <person name="Broberg M."/>
        </authorList>
    </citation>
    <scope>NUCLEOTIDE SEQUENCE [LARGE SCALE GENOMIC DNA]</scope>
</reference>
<evidence type="ECO:0000259" key="3">
    <source>
        <dbReference type="PROSITE" id="PS50048"/>
    </source>
</evidence>
<dbReference type="InterPro" id="IPR021858">
    <property type="entry name" value="Fun_TF"/>
</dbReference>
<reference evidence="4 5" key="2">
    <citation type="submission" date="2021-10" db="EMBL/GenBank/DDBJ databases">
        <authorList>
            <person name="Piombo E."/>
        </authorList>
    </citation>
    <scope>NUCLEOTIDE SEQUENCE [LARGE SCALE GENOMIC DNA]</scope>
</reference>
<comment type="subcellular location">
    <subcellularLocation>
        <location evidence="1">Nucleus</location>
    </subcellularLocation>
</comment>
<protein>
    <recommendedName>
        <fullName evidence="3">Zn(2)-C6 fungal-type domain-containing protein</fullName>
    </recommendedName>
</protein>
<gene>
    <name evidence="4" type="ORF">CBYS24578_00015054</name>
</gene>
<dbReference type="GO" id="GO:0000981">
    <property type="term" value="F:DNA-binding transcription factor activity, RNA polymerase II-specific"/>
    <property type="evidence" value="ECO:0007669"/>
    <property type="project" value="InterPro"/>
</dbReference>
<dbReference type="Pfam" id="PF00172">
    <property type="entry name" value="Zn_clus"/>
    <property type="match status" value="1"/>
</dbReference>
<evidence type="ECO:0000256" key="2">
    <source>
        <dbReference type="ARBA" id="ARBA00023242"/>
    </source>
</evidence>
<name>A0A9N9UMA7_9HYPO</name>
<dbReference type="CDD" id="cd00067">
    <property type="entry name" value="GAL4"/>
    <property type="match status" value="1"/>
</dbReference>
<dbReference type="AlphaFoldDB" id="A0A9N9UMA7"/>
<dbReference type="PANTHER" id="PTHR37534">
    <property type="entry name" value="TRANSCRIPTIONAL ACTIVATOR PROTEIN UGA3"/>
    <property type="match status" value="1"/>
</dbReference>
<evidence type="ECO:0000313" key="4">
    <source>
        <dbReference type="EMBL" id="CAG9992134.1"/>
    </source>
</evidence>
<dbReference type="SUPFAM" id="SSF57701">
    <property type="entry name" value="Zn2/Cys6 DNA-binding domain"/>
    <property type="match status" value="1"/>
</dbReference>
<sequence length="511" mass="57654">MDPIKPKKACHHCMKRRIKCDLTLPKCKKCAKKGLECPGYGIRYRFYDDNTTVLSEKSHQAVSSPTPARDWKWVDDTRRKRARVQRQSVSNTVGSTSEELEHRNTVVSPVLPASKETLLVGNQYTHISHIRQDGDYLDPNQSGGELVLPGPARPLCNLPAKMRLFFHHFSTHVSPVMLMYDDEGNGYRHQILPLATSDPLVARAVCVVAAFHLSWWMPQLRLPAESCRAAIISRLTASSFDLNDQTWATIILLIMADLVTGHEHAIVLYKMLAAFVDARTQAKSPGGSSRASQLESFLHYQSQMLSFFANPVLGESKALTGYGQVLGDPLESFERYAPRRRHALEHYPPACDEAQNPRHSLSDSTTQLYGEIVREATQIYIHRARIEEEASNLKFHSTTTTLQVQVEHNLVSATANPTTSCQVARMRRLLELVDPSSPGAHTIAWPAFMAAAEATKEEDRQFFCATLERVWASTRYANVLRGLNALPMIWERQRHGERWTTVLPQLKTFVM</sequence>
<keyword evidence="2" id="KW-0539">Nucleus</keyword>
<proteinExistence type="predicted"/>
<feature type="domain" description="Zn(2)-C6 fungal-type" evidence="3">
    <location>
        <begin position="9"/>
        <end position="37"/>
    </location>
</feature>
<dbReference type="GO" id="GO:0045944">
    <property type="term" value="P:positive regulation of transcription by RNA polymerase II"/>
    <property type="evidence" value="ECO:0007669"/>
    <property type="project" value="TreeGrafter"/>
</dbReference>
<dbReference type="InterPro" id="IPR036864">
    <property type="entry name" value="Zn2-C6_fun-type_DNA-bd_sf"/>
</dbReference>
<keyword evidence="5" id="KW-1185">Reference proteome</keyword>
<organism evidence="4 5">
    <name type="scientific">Clonostachys byssicola</name>
    <dbReference type="NCBI Taxonomy" id="160290"/>
    <lineage>
        <taxon>Eukaryota</taxon>
        <taxon>Fungi</taxon>
        <taxon>Dikarya</taxon>
        <taxon>Ascomycota</taxon>
        <taxon>Pezizomycotina</taxon>
        <taxon>Sordariomycetes</taxon>
        <taxon>Hypocreomycetidae</taxon>
        <taxon>Hypocreales</taxon>
        <taxon>Bionectriaceae</taxon>
        <taxon>Clonostachys</taxon>
    </lineage>
</organism>